<evidence type="ECO:0000256" key="1">
    <source>
        <dbReference type="ARBA" id="ARBA00011063"/>
    </source>
</evidence>
<dbReference type="PANTHER" id="PTHR11717:SF31">
    <property type="entry name" value="LOW MOLECULAR WEIGHT PROTEIN-TYROSINE-PHOSPHATASE ETP-RELATED"/>
    <property type="match status" value="1"/>
</dbReference>
<protein>
    <submittedName>
        <fullName evidence="8">Low molecular weight phosphotyrosine protein phosphatase</fullName>
    </submittedName>
</protein>
<accession>A0A7C3EHE9</accession>
<dbReference type="GO" id="GO:0004725">
    <property type="term" value="F:protein tyrosine phosphatase activity"/>
    <property type="evidence" value="ECO:0007669"/>
    <property type="project" value="InterPro"/>
</dbReference>
<dbReference type="AlphaFoldDB" id="A0A7C3EHE9"/>
<evidence type="ECO:0000256" key="3">
    <source>
        <dbReference type="ARBA" id="ARBA00022912"/>
    </source>
</evidence>
<dbReference type="InterPro" id="IPR017867">
    <property type="entry name" value="Tyr_phospatase_low_mol_wt"/>
</dbReference>
<proteinExistence type="inferred from homology"/>
<feature type="domain" description="Rhodanese" evidence="5">
    <location>
        <begin position="1"/>
        <end position="94"/>
    </location>
</feature>
<dbReference type="EMBL" id="DSTU01000007">
    <property type="protein sequence ID" value="HFJ54150.1"/>
    <property type="molecule type" value="Genomic_DNA"/>
</dbReference>
<feature type="active site" description="Proton donor" evidence="4">
    <location>
        <position position="126"/>
    </location>
</feature>
<reference evidence="8" key="1">
    <citation type="journal article" date="2020" name="mSystems">
        <title>Genome- and Community-Level Interaction Insights into Carbon Utilization and Element Cycling Functions of Hydrothermarchaeota in Hydrothermal Sediment.</title>
        <authorList>
            <person name="Zhou Z."/>
            <person name="Liu Y."/>
            <person name="Xu W."/>
            <person name="Pan J."/>
            <person name="Luo Z.H."/>
            <person name="Li M."/>
        </authorList>
    </citation>
    <scope>NUCLEOTIDE SEQUENCE [LARGE SCALE GENOMIC DNA]</scope>
    <source>
        <strain evidence="7">SpSt-236</strain>
        <strain evidence="6">SpSt-265</strain>
        <strain evidence="8">SpSt-465</strain>
    </source>
</reference>
<dbReference type="InterPro" id="IPR036196">
    <property type="entry name" value="Ptyr_pPase_sf"/>
</dbReference>
<name>A0A7C3EHE9_UNCW3</name>
<organism evidence="8">
    <name type="scientific">candidate division WOR-3 bacterium</name>
    <dbReference type="NCBI Taxonomy" id="2052148"/>
    <lineage>
        <taxon>Bacteria</taxon>
        <taxon>Bacteria division WOR-3</taxon>
    </lineage>
</organism>
<evidence type="ECO:0000256" key="2">
    <source>
        <dbReference type="ARBA" id="ARBA00022801"/>
    </source>
</evidence>
<comment type="caution">
    <text evidence="8">The sequence shown here is derived from an EMBL/GenBank/DDBJ whole genome shotgun (WGS) entry which is preliminary data.</text>
</comment>
<comment type="similarity">
    <text evidence="1">Belongs to the low molecular weight phosphotyrosine protein phosphatase family.</text>
</comment>
<feature type="active site" evidence="4">
    <location>
        <position position="23"/>
    </location>
</feature>
<keyword evidence="3" id="KW-0904">Protein phosphatase</keyword>
<sequence length="162" mass="17613">MCEQQAVPEFLNILVVCTGNSCRSPLAAAMLRHELAGFPVRVESAGTAAVTGGSASPSAQQVAAEMGLELGGHRAKTVDPGLLEWADLILVMERRHSDWISRLAPEAVHKVKFLAGYPDQEVEIPDPMGQDIIFYRQIALLMKAGVLRVARDIRKKLQKGVN</sequence>
<evidence type="ECO:0000256" key="4">
    <source>
        <dbReference type="PIRSR" id="PIRSR617867-1"/>
    </source>
</evidence>
<evidence type="ECO:0000259" key="5">
    <source>
        <dbReference type="PROSITE" id="PS50206"/>
    </source>
</evidence>
<gene>
    <name evidence="7" type="ORF">ENP62_03485</name>
    <name evidence="6" type="ORF">ENP94_04125</name>
    <name evidence="8" type="ORF">ENS16_05620</name>
</gene>
<dbReference type="SUPFAM" id="SSF52788">
    <property type="entry name" value="Phosphotyrosine protein phosphatases I"/>
    <property type="match status" value="1"/>
</dbReference>
<evidence type="ECO:0000313" key="6">
    <source>
        <dbReference type="EMBL" id="HEA87180.1"/>
    </source>
</evidence>
<evidence type="ECO:0000313" key="7">
    <source>
        <dbReference type="EMBL" id="HEE18596.1"/>
    </source>
</evidence>
<feature type="active site" description="Nucleophile" evidence="4">
    <location>
        <position position="17"/>
    </location>
</feature>
<dbReference type="Gene3D" id="3.40.50.2300">
    <property type="match status" value="1"/>
</dbReference>
<dbReference type="InterPro" id="IPR001763">
    <property type="entry name" value="Rhodanese-like_dom"/>
</dbReference>
<evidence type="ECO:0000313" key="8">
    <source>
        <dbReference type="EMBL" id="HFJ54150.1"/>
    </source>
</evidence>
<dbReference type="EMBL" id="DSLG01000004">
    <property type="protein sequence ID" value="HEA87180.1"/>
    <property type="molecule type" value="Genomic_DNA"/>
</dbReference>
<dbReference type="InterPro" id="IPR050438">
    <property type="entry name" value="LMW_PTPase"/>
</dbReference>
<dbReference type="EMBL" id="DSKA01000251">
    <property type="protein sequence ID" value="HEE18596.1"/>
    <property type="molecule type" value="Genomic_DNA"/>
</dbReference>
<dbReference type="PRINTS" id="PR00719">
    <property type="entry name" value="LMWPTPASE"/>
</dbReference>
<dbReference type="Pfam" id="PF01451">
    <property type="entry name" value="LMWPc"/>
    <property type="match status" value="1"/>
</dbReference>
<dbReference type="SMART" id="SM00226">
    <property type="entry name" value="LMWPc"/>
    <property type="match status" value="1"/>
</dbReference>
<keyword evidence="2" id="KW-0378">Hydrolase</keyword>
<dbReference type="InterPro" id="IPR023485">
    <property type="entry name" value="Ptyr_pPase"/>
</dbReference>
<dbReference type="PROSITE" id="PS50206">
    <property type="entry name" value="RHODANESE_3"/>
    <property type="match status" value="1"/>
</dbReference>
<dbReference type="PANTHER" id="PTHR11717">
    <property type="entry name" value="LOW MOLECULAR WEIGHT PROTEIN TYROSINE PHOSPHATASE"/>
    <property type="match status" value="1"/>
</dbReference>